<protein>
    <submittedName>
        <fullName evidence="1">Uncharacterized protein</fullName>
    </submittedName>
</protein>
<dbReference type="EMBL" id="BMSA01000018">
    <property type="protein sequence ID" value="GGT70523.1"/>
    <property type="molecule type" value="Genomic_DNA"/>
</dbReference>
<organism evidence="1 2">
    <name type="scientific">Streptomyces phaeofaciens</name>
    <dbReference type="NCBI Taxonomy" id="68254"/>
    <lineage>
        <taxon>Bacteria</taxon>
        <taxon>Bacillati</taxon>
        <taxon>Actinomycetota</taxon>
        <taxon>Actinomycetes</taxon>
        <taxon>Kitasatosporales</taxon>
        <taxon>Streptomycetaceae</taxon>
        <taxon>Streptomyces</taxon>
    </lineage>
</organism>
<gene>
    <name evidence="1" type="ORF">GCM10010226_55480</name>
</gene>
<name>A0A918HL48_9ACTN</name>
<reference evidence="1" key="1">
    <citation type="journal article" date="2014" name="Int. J. Syst. Evol. Microbiol.">
        <title>Complete genome sequence of Corynebacterium casei LMG S-19264T (=DSM 44701T), isolated from a smear-ripened cheese.</title>
        <authorList>
            <consortium name="US DOE Joint Genome Institute (JGI-PGF)"/>
            <person name="Walter F."/>
            <person name="Albersmeier A."/>
            <person name="Kalinowski J."/>
            <person name="Ruckert C."/>
        </authorList>
    </citation>
    <scope>NUCLEOTIDE SEQUENCE</scope>
    <source>
        <strain evidence="1">JCM 4125</strain>
    </source>
</reference>
<proteinExistence type="predicted"/>
<dbReference type="RefSeq" id="WP_189714127.1">
    <property type="nucleotide sequence ID" value="NZ_BMSA01000018.1"/>
</dbReference>
<comment type="caution">
    <text evidence="1">The sequence shown here is derived from an EMBL/GenBank/DDBJ whole genome shotgun (WGS) entry which is preliminary data.</text>
</comment>
<sequence>MLSLTPPFLSVNGFSLFPDHADPLQWYYLPMGPSIAVRSEGGSPVPVFSLLQFRGTTKDVTGGLLNFDVVLGPHAEVLDQMLDDVAGQIQSQLNLPDRPRRPVPVPIEDGSVKLVLLDSQTDDEPGAQGFVERIIHYAKPSLYGVNQAAFSARLDADGAKLMDACLDGAAVPIGVVYSLQFLALRPAYTVTLNVRWKQLKERLDKAFGVDGVFLSSQVTEELDRLRDERIIDVQDDFFVPEGEAGKSVIADHSRAVSAVYDMITDALFEVSLPPRPAPDGWDKAAGLATEFGRVAVTGGLSLLGSYTYRRDRSVQDVEKTLNVQMSQRTAVRRTVHPQGHLSGIADLITASGRPRSDFVRGVSLDDPWFKQRQVAVVSRVQFPSNYIASVAVDLRYGGETSTVLLDEAHNEGTAQWFSQVEDGHMVTPVQMDVTYHLKNTENYTLPNEISASSVVDGEKAEIRPDDVFRLTKVLIRAEDLTWAHWNGVTVELRYEDKTLGASGQYVIDMTDQAPAWNWYLFLSDSAPEVFSYRLTYRGRDRQDVVREWAEHEGTDLRIDDPFPDVHRVTVRPLADWSAVSALLVDLLYEDPAHQVRQEASMEFGADNAGSQLFEVPLRDPTLLRVSYRVTTLFTDGHQSTVPESSTGQSRLIVSPDMPVTQAVVVRVDTSAGAADGVREVLVEFAAPGTDTVTANYPFTLHAGAVVHEYTMTGTPGYRYRVTYHHDNGMSREGSWTDTNLPVLDVPGA</sequence>
<keyword evidence="2" id="KW-1185">Reference proteome</keyword>
<dbReference type="Proteomes" id="UP000646776">
    <property type="component" value="Unassembled WGS sequence"/>
</dbReference>
<dbReference type="AlphaFoldDB" id="A0A918HL48"/>
<reference evidence="1" key="2">
    <citation type="submission" date="2020-09" db="EMBL/GenBank/DDBJ databases">
        <authorList>
            <person name="Sun Q."/>
            <person name="Ohkuma M."/>
        </authorList>
    </citation>
    <scope>NUCLEOTIDE SEQUENCE</scope>
    <source>
        <strain evidence="1">JCM 4125</strain>
    </source>
</reference>
<evidence type="ECO:0000313" key="1">
    <source>
        <dbReference type="EMBL" id="GGT70523.1"/>
    </source>
</evidence>
<accession>A0A918HL48</accession>
<evidence type="ECO:0000313" key="2">
    <source>
        <dbReference type="Proteomes" id="UP000646776"/>
    </source>
</evidence>